<dbReference type="FunFam" id="1.20.1250.20:FF:000034">
    <property type="entry name" value="MFS general substrate transporter"/>
    <property type="match status" value="1"/>
</dbReference>
<dbReference type="PANTHER" id="PTHR43791:SF22">
    <property type="entry name" value="TRANSPORTER, PUTATIVE (AFU_ORTHOLOGUE AFUA_6G11320)-RELATED"/>
    <property type="match status" value="1"/>
</dbReference>
<feature type="transmembrane region" description="Helical" evidence="7">
    <location>
        <begin position="369"/>
        <end position="391"/>
    </location>
</feature>
<feature type="transmembrane region" description="Helical" evidence="7">
    <location>
        <begin position="403"/>
        <end position="425"/>
    </location>
</feature>
<evidence type="ECO:0000256" key="2">
    <source>
        <dbReference type="ARBA" id="ARBA00022448"/>
    </source>
</evidence>
<dbReference type="STRING" id="742152.A0A2H3JNJ1"/>
<dbReference type="AlphaFoldDB" id="A0A2H3JNJ1"/>
<dbReference type="InterPro" id="IPR020846">
    <property type="entry name" value="MFS_dom"/>
</dbReference>
<feature type="transmembrane region" description="Helical" evidence="7">
    <location>
        <begin position="51"/>
        <end position="69"/>
    </location>
</feature>
<dbReference type="GO" id="GO:0016020">
    <property type="term" value="C:membrane"/>
    <property type="evidence" value="ECO:0007669"/>
    <property type="project" value="UniProtKB-SubCell"/>
</dbReference>
<comment type="subcellular location">
    <subcellularLocation>
        <location evidence="1">Membrane</location>
        <topology evidence="1">Multi-pass membrane protein</topology>
    </subcellularLocation>
</comment>
<dbReference type="Gene3D" id="1.20.1250.20">
    <property type="entry name" value="MFS general substrate transporter like domains"/>
    <property type="match status" value="2"/>
</dbReference>
<feature type="transmembrane region" description="Helical" evidence="7">
    <location>
        <begin position="431"/>
        <end position="456"/>
    </location>
</feature>
<evidence type="ECO:0000256" key="5">
    <source>
        <dbReference type="ARBA" id="ARBA00023136"/>
    </source>
</evidence>
<evidence type="ECO:0000256" key="3">
    <source>
        <dbReference type="ARBA" id="ARBA00022692"/>
    </source>
</evidence>
<dbReference type="GO" id="GO:0022857">
    <property type="term" value="F:transmembrane transporter activity"/>
    <property type="evidence" value="ECO:0007669"/>
    <property type="project" value="InterPro"/>
</dbReference>
<dbReference type="InterPro" id="IPR036259">
    <property type="entry name" value="MFS_trans_sf"/>
</dbReference>
<evidence type="ECO:0000256" key="4">
    <source>
        <dbReference type="ARBA" id="ARBA00022989"/>
    </source>
</evidence>
<evidence type="ECO:0000259" key="8">
    <source>
        <dbReference type="PROSITE" id="PS50850"/>
    </source>
</evidence>
<evidence type="ECO:0000256" key="6">
    <source>
        <dbReference type="SAM" id="MobiDB-lite"/>
    </source>
</evidence>
<evidence type="ECO:0000313" key="10">
    <source>
        <dbReference type="Proteomes" id="UP000218811"/>
    </source>
</evidence>
<dbReference type="PANTHER" id="PTHR43791">
    <property type="entry name" value="PERMEASE-RELATED"/>
    <property type="match status" value="1"/>
</dbReference>
<feature type="domain" description="Major facilitator superfamily (MFS) profile" evidence="8">
    <location>
        <begin position="51"/>
        <end position="461"/>
    </location>
</feature>
<evidence type="ECO:0000256" key="1">
    <source>
        <dbReference type="ARBA" id="ARBA00004141"/>
    </source>
</evidence>
<sequence length="500" mass="54864">MASTGQDASARKTPSGKESVASIDEKHAQEATQESTAAAERRLVRKLDARLLPVLTILYLLSFLDRSNIGNAKLDGLTTDLKMDQAGYLNALTMYFLGYVLFEIPSNIVLKRLTPRLWLPTIMVVWGIVSTLMGLVHNYAGLMAVRFFLGATEAGLFPGVVYYLSCWYKRKEQHFRISIFFSAASLAGAFGGVLAYGIGKMAGVGHKSGWSWIFIIEGLFTIVFAALSYALVYNYPDTATFLNPEEKALLHERLRNDNDALSGEVFEWRHVRKAFEDTTVWVYCFCFVGCSLPLYTLSLFLPTIISDLGYAAAEAQLLTVPPYFVATVLTFAAAYGSYFISRRAPFIIAGAVLAIIGYIILIASDVTGVQYFATFLCAGGIYPATAITLSWPANNVSGQLKRAVACALQISVGNGLGAIVGTQLYRYGPRFYLGHGFAIGYLCLVIVAASLNWYLLARRNAEKEQLEGSGASITSAEDEEKEKQSRLLLGDAHPSWKFQV</sequence>
<feature type="transmembrane region" description="Helical" evidence="7">
    <location>
        <begin position="117"/>
        <end position="137"/>
    </location>
</feature>
<feature type="transmembrane region" description="Helical" evidence="7">
    <location>
        <begin position="210"/>
        <end position="232"/>
    </location>
</feature>
<dbReference type="InterPro" id="IPR011701">
    <property type="entry name" value="MFS"/>
</dbReference>
<keyword evidence="2" id="KW-0813">Transport</keyword>
<feature type="transmembrane region" description="Helical" evidence="7">
    <location>
        <begin position="280"/>
        <end position="300"/>
    </location>
</feature>
<feature type="transmembrane region" description="Helical" evidence="7">
    <location>
        <begin position="320"/>
        <end position="339"/>
    </location>
</feature>
<feature type="transmembrane region" description="Helical" evidence="7">
    <location>
        <begin position="177"/>
        <end position="198"/>
    </location>
</feature>
<keyword evidence="10" id="KW-1185">Reference proteome</keyword>
<feature type="region of interest" description="Disordered" evidence="6">
    <location>
        <begin position="1"/>
        <end position="35"/>
    </location>
</feature>
<protein>
    <submittedName>
        <fullName evidence="9">MFS general substrate transporter</fullName>
    </submittedName>
</protein>
<dbReference type="CDD" id="cd17327">
    <property type="entry name" value="MFS_FEN2_like"/>
    <property type="match status" value="1"/>
</dbReference>
<dbReference type="OMA" id="DPRWRFE"/>
<dbReference type="PROSITE" id="PS50850">
    <property type="entry name" value="MFS"/>
    <property type="match status" value="1"/>
</dbReference>
<proteinExistence type="predicted"/>
<dbReference type="SUPFAM" id="SSF103473">
    <property type="entry name" value="MFS general substrate transporter"/>
    <property type="match status" value="1"/>
</dbReference>
<evidence type="ECO:0000256" key="7">
    <source>
        <dbReference type="SAM" id="Phobius"/>
    </source>
</evidence>
<keyword evidence="5 7" id="KW-0472">Membrane</keyword>
<feature type="transmembrane region" description="Helical" evidence="7">
    <location>
        <begin position="346"/>
        <end position="363"/>
    </location>
</feature>
<reference evidence="9 10" key="1">
    <citation type="journal article" date="2012" name="Science">
        <title>The Paleozoic origin of enzymatic lignin decomposition reconstructed from 31 fungal genomes.</title>
        <authorList>
            <person name="Floudas D."/>
            <person name="Binder M."/>
            <person name="Riley R."/>
            <person name="Barry K."/>
            <person name="Blanchette R.A."/>
            <person name="Henrissat B."/>
            <person name="Martinez A.T."/>
            <person name="Otillar R."/>
            <person name="Spatafora J.W."/>
            <person name="Yadav J.S."/>
            <person name="Aerts A."/>
            <person name="Benoit I."/>
            <person name="Boyd A."/>
            <person name="Carlson A."/>
            <person name="Copeland A."/>
            <person name="Coutinho P.M."/>
            <person name="de Vries R.P."/>
            <person name="Ferreira P."/>
            <person name="Findley K."/>
            <person name="Foster B."/>
            <person name="Gaskell J."/>
            <person name="Glotzer D."/>
            <person name="Gorecki P."/>
            <person name="Heitman J."/>
            <person name="Hesse C."/>
            <person name="Hori C."/>
            <person name="Igarashi K."/>
            <person name="Jurgens J.A."/>
            <person name="Kallen N."/>
            <person name="Kersten P."/>
            <person name="Kohler A."/>
            <person name="Kuees U."/>
            <person name="Kumar T.K.A."/>
            <person name="Kuo A."/>
            <person name="LaButti K."/>
            <person name="Larrondo L.F."/>
            <person name="Lindquist E."/>
            <person name="Ling A."/>
            <person name="Lombard V."/>
            <person name="Lucas S."/>
            <person name="Lundell T."/>
            <person name="Martin R."/>
            <person name="McLaughlin D.J."/>
            <person name="Morgenstern I."/>
            <person name="Morin E."/>
            <person name="Murat C."/>
            <person name="Nagy L.G."/>
            <person name="Nolan M."/>
            <person name="Ohm R.A."/>
            <person name="Patyshakuliyeva A."/>
            <person name="Rokas A."/>
            <person name="Ruiz-Duenas F.J."/>
            <person name="Sabat G."/>
            <person name="Salamov A."/>
            <person name="Samejima M."/>
            <person name="Schmutz J."/>
            <person name="Slot J.C."/>
            <person name="St John F."/>
            <person name="Stenlid J."/>
            <person name="Sun H."/>
            <person name="Sun S."/>
            <person name="Syed K."/>
            <person name="Tsang A."/>
            <person name="Wiebenga A."/>
            <person name="Young D."/>
            <person name="Pisabarro A."/>
            <person name="Eastwood D.C."/>
            <person name="Martin F."/>
            <person name="Cullen D."/>
            <person name="Grigoriev I.V."/>
            <person name="Hibbett D.S."/>
        </authorList>
    </citation>
    <scope>NUCLEOTIDE SEQUENCE [LARGE SCALE GENOMIC DNA]</scope>
    <source>
        <strain evidence="9 10">MD-104</strain>
    </source>
</reference>
<name>A0A2H3JNJ1_WOLCO</name>
<feature type="transmembrane region" description="Helical" evidence="7">
    <location>
        <begin position="143"/>
        <end position="165"/>
    </location>
</feature>
<dbReference type="FunFam" id="1.20.1250.20:FF:000068">
    <property type="entry name" value="MFS general substrate transporter"/>
    <property type="match status" value="1"/>
</dbReference>
<keyword evidence="4 7" id="KW-1133">Transmembrane helix</keyword>
<dbReference type="Proteomes" id="UP000218811">
    <property type="component" value="Unassembled WGS sequence"/>
</dbReference>
<organism evidence="9 10">
    <name type="scientific">Wolfiporia cocos (strain MD-104)</name>
    <name type="common">Brown rot fungus</name>
    <dbReference type="NCBI Taxonomy" id="742152"/>
    <lineage>
        <taxon>Eukaryota</taxon>
        <taxon>Fungi</taxon>
        <taxon>Dikarya</taxon>
        <taxon>Basidiomycota</taxon>
        <taxon>Agaricomycotina</taxon>
        <taxon>Agaricomycetes</taxon>
        <taxon>Polyporales</taxon>
        <taxon>Phaeolaceae</taxon>
        <taxon>Wolfiporia</taxon>
    </lineage>
</organism>
<accession>A0A2H3JNJ1</accession>
<evidence type="ECO:0000313" key="9">
    <source>
        <dbReference type="EMBL" id="PCH43752.1"/>
    </source>
</evidence>
<gene>
    <name evidence="9" type="ORF">WOLCODRAFT_144673</name>
</gene>
<dbReference type="Pfam" id="PF07690">
    <property type="entry name" value="MFS_1"/>
    <property type="match status" value="1"/>
</dbReference>
<keyword evidence="3 7" id="KW-0812">Transmembrane</keyword>
<dbReference type="EMBL" id="KB468146">
    <property type="protein sequence ID" value="PCH43752.1"/>
    <property type="molecule type" value="Genomic_DNA"/>
</dbReference>
<dbReference type="OrthoDB" id="2962993at2759"/>
<feature type="transmembrane region" description="Helical" evidence="7">
    <location>
        <begin position="89"/>
        <end position="110"/>
    </location>
</feature>